<evidence type="ECO:0000256" key="1">
    <source>
        <dbReference type="SAM" id="MobiDB-lite"/>
    </source>
</evidence>
<name>A0A414L701_9BACE</name>
<feature type="region of interest" description="Disordered" evidence="1">
    <location>
        <begin position="49"/>
        <end position="74"/>
    </location>
</feature>
<dbReference type="RefSeq" id="WP_118222766.1">
    <property type="nucleotide sequence ID" value="NZ_JADNIJ010000010.1"/>
</dbReference>
<sequence length="74" mass="7779">MKKLKKISLQNLVQDEMAKREQNMLKGGVCACSTGCPCAYAGSQTGPNDSYYGGSSTNDNANANISLNANSNSN</sequence>
<organism evidence="2 3">
    <name type="scientific">Bacteroides intestinalis</name>
    <dbReference type="NCBI Taxonomy" id="329854"/>
    <lineage>
        <taxon>Bacteria</taxon>
        <taxon>Pseudomonadati</taxon>
        <taxon>Bacteroidota</taxon>
        <taxon>Bacteroidia</taxon>
        <taxon>Bacteroidales</taxon>
        <taxon>Bacteroidaceae</taxon>
        <taxon>Bacteroides</taxon>
    </lineage>
</organism>
<proteinExistence type="predicted"/>
<protein>
    <submittedName>
        <fullName evidence="2">RSAM-modified peptide</fullName>
    </submittedName>
</protein>
<dbReference type="InterPro" id="IPR026408">
    <property type="entry name" value="GG_sam_targ_CFB"/>
</dbReference>
<dbReference type="EMBL" id="QSKV01000010">
    <property type="protein sequence ID" value="RHE90442.1"/>
    <property type="molecule type" value="Genomic_DNA"/>
</dbReference>
<dbReference type="Proteomes" id="UP000285650">
    <property type="component" value="Unassembled WGS sequence"/>
</dbReference>
<accession>A0A414L701</accession>
<dbReference type="NCBIfam" id="TIGR04149">
    <property type="entry name" value="GG_sam_targ_CFB"/>
    <property type="match status" value="1"/>
</dbReference>
<gene>
    <name evidence="2" type="ORF">DW712_15555</name>
</gene>
<feature type="compositionally biased region" description="Low complexity" evidence="1">
    <location>
        <begin position="58"/>
        <end position="74"/>
    </location>
</feature>
<comment type="caution">
    <text evidence="2">The sequence shown here is derived from an EMBL/GenBank/DDBJ whole genome shotgun (WGS) entry which is preliminary data.</text>
</comment>
<evidence type="ECO:0000313" key="2">
    <source>
        <dbReference type="EMBL" id="RHE90442.1"/>
    </source>
</evidence>
<reference evidence="2 3" key="1">
    <citation type="submission" date="2018-08" db="EMBL/GenBank/DDBJ databases">
        <title>A genome reference for cultivated species of the human gut microbiota.</title>
        <authorList>
            <person name="Zou Y."/>
            <person name="Xue W."/>
            <person name="Luo G."/>
        </authorList>
    </citation>
    <scope>NUCLEOTIDE SEQUENCE [LARGE SCALE GENOMIC DNA]</scope>
    <source>
        <strain evidence="2 3">AM27-17</strain>
    </source>
</reference>
<evidence type="ECO:0000313" key="3">
    <source>
        <dbReference type="Proteomes" id="UP000285650"/>
    </source>
</evidence>
<dbReference type="AlphaFoldDB" id="A0A414L701"/>